<organism evidence="1 2">
    <name type="scientific">Tritrichomonas musculus</name>
    <dbReference type="NCBI Taxonomy" id="1915356"/>
    <lineage>
        <taxon>Eukaryota</taxon>
        <taxon>Metamonada</taxon>
        <taxon>Parabasalia</taxon>
        <taxon>Tritrichomonadida</taxon>
        <taxon>Tritrichomonadidae</taxon>
        <taxon>Tritrichomonas</taxon>
    </lineage>
</organism>
<dbReference type="Proteomes" id="UP001470230">
    <property type="component" value="Unassembled WGS sequence"/>
</dbReference>
<proteinExistence type="predicted"/>
<keyword evidence="2" id="KW-1185">Reference proteome</keyword>
<reference evidence="1 2" key="1">
    <citation type="submission" date="2024-04" db="EMBL/GenBank/DDBJ databases">
        <title>Tritrichomonas musculus Genome.</title>
        <authorList>
            <person name="Alves-Ferreira E."/>
            <person name="Grigg M."/>
            <person name="Lorenzi H."/>
            <person name="Galac M."/>
        </authorList>
    </citation>
    <scope>NUCLEOTIDE SEQUENCE [LARGE SCALE GENOMIC DNA]</scope>
    <source>
        <strain evidence="1 2">EAF2021</strain>
    </source>
</reference>
<dbReference type="EMBL" id="JAPFFF010000003">
    <property type="protein sequence ID" value="KAK8893710.1"/>
    <property type="molecule type" value="Genomic_DNA"/>
</dbReference>
<name>A0ABR2KRG3_9EUKA</name>
<evidence type="ECO:0000313" key="1">
    <source>
        <dbReference type="EMBL" id="KAK8893710.1"/>
    </source>
</evidence>
<gene>
    <name evidence="1" type="ORF">M9Y10_022138</name>
</gene>
<protein>
    <submittedName>
        <fullName evidence="1">Uncharacterized protein</fullName>
    </submittedName>
</protein>
<evidence type="ECO:0000313" key="2">
    <source>
        <dbReference type="Proteomes" id="UP001470230"/>
    </source>
</evidence>
<sequence>MNSIWFQTEENTTTDSLNSIFLGVFNKDPVEIGISLNRPITPFQPTDSIQTRLDPPIQSKTELIYSKPDFYTGHLHEFDQFIEPSVHSRRDSNSNYQLNLVPV</sequence>
<comment type="caution">
    <text evidence="1">The sequence shown here is derived from an EMBL/GenBank/DDBJ whole genome shotgun (WGS) entry which is preliminary data.</text>
</comment>
<accession>A0ABR2KRG3</accession>